<gene>
    <name evidence="2" type="ORF">L207DRAFT_581736</name>
</gene>
<protein>
    <recommendedName>
        <fullName evidence="4">F-box domain-containing protein</fullName>
    </recommendedName>
</protein>
<keyword evidence="3" id="KW-1185">Reference proteome</keyword>
<dbReference type="PANTHER" id="PTHR42085">
    <property type="entry name" value="F-BOX DOMAIN-CONTAINING PROTEIN"/>
    <property type="match status" value="1"/>
</dbReference>
<name>A0A2J6RS58_HYAVF</name>
<dbReference type="AlphaFoldDB" id="A0A2J6RS58"/>
<dbReference type="PANTHER" id="PTHR42085:SF4">
    <property type="entry name" value="F-BOX DOMAIN-CONTAINING PROTEIN"/>
    <property type="match status" value="1"/>
</dbReference>
<reference evidence="2 3" key="1">
    <citation type="submission" date="2016-04" db="EMBL/GenBank/DDBJ databases">
        <title>A degradative enzymes factory behind the ericoid mycorrhizal symbiosis.</title>
        <authorList>
            <consortium name="DOE Joint Genome Institute"/>
            <person name="Martino E."/>
            <person name="Morin E."/>
            <person name="Grelet G."/>
            <person name="Kuo A."/>
            <person name="Kohler A."/>
            <person name="Daghino S."/>
            <person name="Barry K."/>
            <person name="Choi C."/>
            <person name="Cichocki N."/>
            <person name="Clum A."/>
            <person name="Copeland A."/>
            <person name="Hainaut M."/>
            <person name="Haridas S."/>
            <person name="Labutti K."/>
            <person name="Lindquist E."/>
            <person name="Lipzen A."/>
            <person name="Khouja H.-R."/>
            <person name="Murat C."/>
            <person name="Ohm R."/>
            <person name="Olson A."/>
            <person name="Spatafora J."/>
            <person name="Veneault-Fourrey C."/>
            <person name="Henrissat B."/>
            <person name="Grigoriev I."/>
            <person name="Martin F."/>
            <person name="Perotto S."/>
        </authorList>
    </citation>
    <scope>NUCLEOTIDE SEQUENCE [LARGE SCALE GENOMIC DNA]</scope>
    <source>
        <strain evidence="2 3">F</strain>
    </source>
</reference>
<evidence type="ECO:0000256" key="1">
    <source>
        <dbReference type="SAM" id="MobiDB-lite"/>
    </source>
</evidence>
<evidence type="ECO:0000313" key="2">
    <source>
        <dbReference type="EMBL" id="PMD41293.1"/>
    </source>
</evidence>
<dbReference type="OrthoDB" id="62952at2759"/>
<dbReference type="EMBL" id="KZ613944">
    <property type="protein sequence ID" value="PMD41293.1"/>
    <property type="molecule type" value="Genomic_DNA"/>
</dbReference>
<proteinExistence type="predicted"/>
<feature type="region of interest" description="Disordered" evidence="1">
    <location>
        <begin position="1"/>
        <end position="22"/>
    </location>
</feature>
<evidence type="ECO:0008006" key="4">
    <source>
        <dbReference type="Google" id="ProtNLM"/>
    </source>
</evidence>
<dbReference type="Proteomes" id="UP000235786">
    <property type="component" value="Unassembled WGS sequence"/>
</dbReference>
<accession>A0A2J6RS58</accession>
<organism evidence="2 3">
    <name type="scientific">Hyaloscypha variabilis (strain UAMH 11265 / GT02V1 / F)</name>
    <name type="common">Meliniomyces variabilis</name>
    <dbReference type="NCBI Taxonomy" id="1149755"/>
    <lineage>
        <taxon>Eukaryota</taxon>
        <taxon>Fungi</taxon>
        <taxon>Dikarya</taxon>
        <taxon>Ascomycota</taxon>
        <taxon>Pezizomycotina</taxon>
        <taxon>Leotiomycetes</taxon>
        <taxon>Helotiales</taxon>
        <taxon>Hyaloscyphaceae</taxon>
        <taxon>Hyaloscypha</taxon>
        <taxon>Hyaloscypha variabilis</taxon>
    </lineage>
</organism>
<evidence type="ECO:0000313" key="3">
    <source>
        <dbReference type="Proteomes" id="UP000235786"/>
    </source>
</evidence>
<dbReference type="InterPro" id="IPR038883">
    <property type="entry name" value="AN11006-like"/>
</dbReference>
<sequence length="553" mass="63330">MADQIATAQNQPEQAFNSASNTPTDHLQTCSFFEKLPLEVRNEIYKLLLVNCMLGQSDLCYYAIDEDGSRVVKYGLSISILSTCRQAYNEASKILYECNTFYIYCTGNHGYEYRVYNQSFNSICPIMRWDHSPHPRNLSTLPTLAKVKHWKILVNSYKVFPEQYPCQTLISFCKSIHHSLPFTLDVLLIPAGIQEQPGTSFEDPEVVLRPLTLLRRLREGTFSVRDASFEEVHGSQTSHSHVATITSQLPSASSLHSLIQLGTSHEPVEIASEMYPGLLRYAQSFERYIPFKLATDLPMTEEFTSTPGKRCRRGYPERNLPNPFRDTSFAFLEKSHPLEVALSLAKKASESQDIDRFKFYRGQILDYLEPQYQRVMSASSIVVDFIKDHKRTGALFDAEGVTCMCAEVGWGQAESHYLCQYVVAEAAVLLDHYASSFQRDMPFQIQVNFKKQQKLFNGFYFQRDREGALADLNRLIEMGACDDFVSAFRCAFDHMETQRREIRDARKGLFAFDFVNDCQTEIDPEPNRCDDFVDFSVNEPICGVDPPHPQEQW</sequence>